<feature type="signal peptide" evidence="1">
    <location>
        <begin position="1"/>
        <end position="24"/>
    </location>
</feature>
<sequence>MNSKHLFLAIVLLVVVLVIRSTHGALLCELGYQPCGTQCYKPATGDQCFNNGLICGLGYQPCGTQCYRPASGQQCFE</sequence>
<reference evidence="2" key="1">
    <citation type="submission" date="2021-02" db="EMBL/GenBank/DDBJ databases">
        <authorList>
            <person name="Nowell W R."/>
        </authorList>
    </citation>
    <scope>NUCLEOTIDE SEQUENCE</scope>
</reference>
<evidence type="ECO:0000256" key="1">
    <source>
        <dbReference type="SAM" id="SignalP"/>
    </source>
</evidence>
<name>A0A821BX17_9BILA</name>
<proteinExistence type="predicted"/>
<organism evidence="2 3">
    <name type="scientific">Rotaria socialis</name>
    <dbReference type="NCBI Taxonomy" id="392032"/>
    <lineage>
        <taxon>Eukaryota</taxon>
        <taxon>Metazoa</taxon>
        <taxon>Spiralia</taxon>
        <taxon>Gnathifera</taxon>
        <taxon>Rotifera</taxon>
        <taxon>Eurotatoria</taxon>
        <taxon>Bdelloidea</taxon>
        <taxon>Philodinida</taxon>
        <taxon>Philodinidae</taxon>
        <taxon>Rotaria</taxon>
    </lineage>
</organism>
<comment type="caution">
    <text evidence="2">The sequence shown here is derived from an EMBL/GenBank/DDBJ whole genome shotgun (WGS) entry which is preliminary data.</text>
</comment>
<keyword evidence="1" id="KW-0732">Signal</keyword>
<feature type="chain" id="PRO_5032568518" evidence="1">
    <location>
        <begin position="25"/>
        <end position="77"/>
    </location>
</feature>
<dbReference type="AlphaFoldDB" id="A0A821BX17"/>
<dbReference type="EMBL" id="CAJOBQ010003224">
    <property type="protein sequence ID" value="CAF4598871.1"/>
    <property type="molecule type" value="Genomic_DNA"/>
</dbReference>
<dbReference type="Proteomes" id="UP000663862">
    <property type="component" value="Unassembled WGS sequence"/>
</dbReference>
<protein>
    <submittedName>
        <fullName evidence="2">Uncharacterized protein</fullName>
    </submittedName>
</protein>
<accession>A0A821BX17</accession>
<evidence type="ECO:0000313" key="3">
    <source>
        <dbReference type="Proteomes" id="UP000663862"/>
    </source>
</evidence>
<evidence type="ECO:0000313" key="2">
    <source>
        <dbReference type="EMBL" id="CAF4598871.1"/>
    </source>
</evidence>
<gene>
    <name evidence="2" type="ORF">TSG867_LOCUS27691</name>
</gene>